<dbReference type="NCBIfam" id="TIGR01930">
    <property type="entry name" value="AcCoA-C-Actrans"/>
    <property type="match status" value="1"/>
</dbReference>
<dbReference type="AlphaFoldDB" id="A0A517I8T8"/>
<dbReference type="Pfam" id="PF02803">
    <property type="entry name" value="Thiolase_C"/>
    <property type="match status" value="1"/>
</dbReference>
<dbReference type="Proteomes" id="UP000317713">
    <property type="component" value="Chromosome"/>
</dbReference>
<dbReference type="PANTHER" id="PTHR18919:SF107">
    <property type="entry name" value="ACETYL-COA ACETYLTRANSFERASE, CYTOSOLIC"/>
    <property type="match status" value="1"/>
</dbReference>
<dbReference type="PIRSF" id="PIRSF000429">
    <property type="entry name" value="Ac-CoA_Ac_transf"/>
    <property type="match status" value="1"/>
</dbReference>
<evidence type="ECO:0000256" key="2">
    <source>
        <dbReference type="ARBA" id="ARBA00012705"/>
    </source>
</evidence>
<evidence type="ECO:0000256" key="4">
    <source>
        <dbReference type="ARBA" id="ARBA00023315"/>
    </source>
</evidence>
<dbReference type="EMBL" id="CP042161">
    <property type="protein sequence ID" value="QDS35262.1"/>
    <property type="molecule type" value="Genomic_DNA"/>
</dbReference>
<sequence>MEQVVIAAAGRTPIGTFGGVLKDVSARRLAETVIRGVMARSGLEASLIDEVILGNCIQRTDEPNIARVAALDAGLGKEVTGYTIQRQCASGMQAIVSGASQILLGDSEIVLAGGVESMSNAPYVLKNARWGKRLTHGEMTDAMWDLLTDPHHQILMGETAERLVDRYGITREESDEIALRSQQNAIQAIDSGLFAEEIIGVPIKKRTEEIIVTEDEFPRRGVTLESLAKLRPSFRDNGTVTPGNSSGLNDGASAAVLMKEGKARELGIEPLGRIVSWAVAGVEPDLMGYGPVPAVKRALAKAGLTLADIELIEVNEAFAAQYLAVEKLLELPREITNVNGSGVALGHPVGSTGCRIVVTLLHEMKRRQLKRGLAALCVGGGMGMAMVVERP</sequence>
<feature type="active site" description="Acyl-thioester intermediate" evidence="6">
    <location>
        <position position="88"/>
    </location>
</feature>
<dbReference type="InterPro" id="IPR016039">
    <property type="entry name" value="Thiolase-like"/>
</dbReference>
<evidence type="ECO:0000256" key="7">
    <source>
        <dbReference type="RuleBase" id="RU003557"/>
    </source>
</evidence>
<name>A0A517I8T8_BREBE</name>
<organism evidence="10 11">
    <name type="scientific">Brevibacillus brevis</name>
    <name type="common">Bacillus brevis</name>
    <dbReference type="NCBI Taxonomy" id="1393"/>
    <lineage>
        <taxon>Bacteria</taxon>
        <taxon>Bacillati</taxon>
        <taxon>Bacillota</taxon>
        <taxon>Bacilli</taxon>
        <taxon>Bacillales</taxon>
        <taxon>Paenibacillaceae</taxon>
        <taxon>Brevibacillus</taxon>
    </lineage>
</organism>
<evidence type="ECO:0000256" key="1">
    <source>
        <dbReference type="ARBA" id="ARBA00010982"/>
    </source>
</evidence>
<dbReference type="PROSITE" id="PS00099">
    <property type="entry name" value="THIOLASE_3"/>
    <property type="match status" value="1"/>
</dbReference>
<feature type="active site" description="Proton acceptor" evidence="6">
    <location>
        <position position="347"/>
    </location>
</feature>
<evidence type="ECO:0000256" key="5">
    <source>
        <dbReference type="ARBA" id="ARBA00030755"/>
    </source>
</evidence>
<protein>
    <recommendedName>
        <fullName evidence="2">acetyl-CoA C-acetyltransferase</fullName>
        <ecNumber evidence="2">2.3.1.9</ecNumber>
    </recommendedName>
    <alternativeName>
        <fullName evidence="5">Acetoacetyl-CoA thiolase</fullName>
    </alternativeName>
</protein>
<proteinExistence type="inferred from homology"/>
<keyword evidence="3 7" id="KW-0808">Transferase</keyword>
<evidence type="ECO:0000259" key="9">
    <source>
        <dbReference type="Pfam" id="PF02803"/>
    </source>
</evidence>
<dbReference type="RefSeq" id="WP_144616911.1">
    <property type="nucleotide sequence ID" value="NZ_CP042161.1"/>
</dbReference>
<dbReference type="PANTHER" id="PTHR18919">
    <property type="entry name" value="ACETYL-COA C-ACYLTRANSFERASE"/>
    <property type="match status" value="1"/>
</dbReference>
<dbReference type="EC" id="2.3.1.9" evidence="2"/>
<dbReference type="InterPro" id="IPR020616">
    <property type="entry name" value="Thiolase_N"/>
</dbReference>
<keyword evidence="4 7" id="KW-0012">Acyltransferase</keyword>
<gene>
    <name evidence="10" type="ORF">FPS98_15315</name>
</gene>
<dbReference type="InterPro" id="IPR020617">
    <property type="entry name" value="Thiolase_C"/>
</dbReference>
<dbReference type="CDD" id="cd00751">
    <property type="entry name" value="thiolase"/>
    <property type="match status" value="1"/>
</dbReference>
<comment type="similarity">
    <text evidence="1 7">Belongs to the thiolase-like superfamily. Thiolase family.</text>
</comment>
<feature type="active site" description="Proton acceptor" evidence="6">
    <location>
        <position position="377"/>
    </location>
</feature>
<dbReference type="InterPro" id="IPR002155">
    <property type="entry name" value="Thiolase"/>
</dbReference>
<evidence type="ECO:0000313" key="11">
    <source>
        <dbReference type="Proteomes" id="UP000317713"/>
    </source>
</evidence>
<dbReference type="Pfam" id="PF00108">
    <property type="entry name" value="Thiolase_N"/>
    <property type="match status" value="1"/>
</dbReference>
<dbReference type="Gene3D" id="3.40.47.10">
    <property type="match status" value="2"/>
</dbReference>
<evidence type="ECO:0000313" key="10">
    <source>
        <dbReference type="EMBL" id="QDS35262.1"/>
    </source>
</evidence>
<dbReference type="GO" id="GO:0003985">
    <property type="term" value="F:acetyl-CoA C-acetyltransferase activity"/>
    <property type="evidence" value="ECO:0007669"/>
    <property type="project" value="UniProtKB-EC"/>
</dbReference>
<evidence type="ECO:0000256" key="3">
    <source>
        <dbReference type="ARBA" id="ARBA00022679"/>
    </source>
</evidence>
<dbReference type="SUPFAM" id="SSF53901">
    <property type="entry name" value="Thiolase-like"/>
    <property type="match status" value="2"/>
</dbReference>
<accession>A0A517I8T8</accession>
<reference evidence="10 11" key="1">
    <citation type="submission" date="2019-07" db="EMBL/GenBank/DDBJ databases">
        <title>Characterization of Brevibacillus brevis HK544, as a potential biocontrol agent.</title>
        <authorList>
            <person name="Kim H."/>
        </authorList>
    </citation>
    <scope>NUCLEOTIDE SEQUENCE [LARGE SCALE GENOMIC DNA]</scope>
    <source>
        <strain evidence="10 11">HK544</strain>
    </source>
</reference>
<evidence type="ECO:0000259" key="8">
    <source>
        <dbReference type="Pfam" id="PF00108"/>
    </source>
</evidence>
<feature type="domain" description="Thiolase N-terminal" evidence="8">
    <location>
        <begin position="4"/>
        <end position="260"/>
    </location>
</feature>
<evidence type="ECO:0000256" key="6">
    <source>
        <dbReference type="PIRSR" id="PIRSR000429-1"/>
    </source>
</evidence>
<feature type="domain" description="Thiolase C-terminal" evidence="9">
    <location>
        <begin position="269"/>
        <end position="390"/>
    </location>
</feature>
<dbReference type="FunFam" id="3.40.47.10:FF:000010">
    <property type="entry name" value="Acetyl-CoA acetyltransferase (Thiolase)"/>
    <property type="match status" value="1"/>
</dbReference>
<dbReference type="InterPro" id="IPR020610">
    <property type="entry name" value="Thiolase_AS"/>
</dbReference>